<dbReference type="PANTHER" id="PTHR30193:SF37">
    <property type="entry name" value="INNER MEMBRANE ABC TRANSPORTER PERMEASE PROTEIN YCJO"/>
    <property type="match status" value="1"/>
</dbReference>
<feature type="transmembrane region" description="Helical" evidence="7">
    <location>
        <begin position="88"/>
        <end position="109"/>
    </location>
</feature>
<evidence type="ECO:0000256" key="2">
    <source>
        <dbReference type="ARBA" id="ARBA00022448"/>
    </source>
</evidence>
<dbReference type="EMBL" id="FNHL01000008">
    <property type="protein sequence ID" value="SDN22580.1"/>
    <property type="molecule type" value="Genomic_DNA"/>
</dbReference>
<dbReference type="InterPro" id="IPR035906">
    <property type="entry name" value="MetI-like_sf"/>
</dbReference>
<evidence type="ECO:0000256" key="4">
    <source>
        <dbReference type="ARBA" id="ARBA00022692"/>
    </source>
</evidence>
<dbReference type="InterPro" id="IPR000515">
    <property type="entry name" value="MetI-like"/>
</dbReference>
<dbReference type="Pfam" id="PF00528">
    <property type="entry name" value="BPD_transp_1"/>
    <property type="match status" value="1"/>
</dbReference>
<evidence type="ECO:0000256" key="7">
    <source>
        <dbReference type="RuleBase" id="RU363032"/>
    </source>
</evidence>
<evidence type="ECO:0000256" key="5">
    <source>
        <dbReference type="ARBA" id="ARBA00022989"/>
    </source>
</evidence>
<keyword evidence="10" id="KW-1185">Reference proteome</keyword>
<feature type="transmembrane region" description="Helical" evidence="7">
    <location>
        <begin position="271"/>
        <end position="296"/>
    </location>
</feature>
<feature type="transmembrane region" description="Helical" evidence="7">
    <location>
        <begin position="121"/>
        <end position="143"/>
    </location>
</feature>
<dbReference type="InterPro" id="IPR051393">
    <property type="entry name" value="ABC_transporter_permease"/>
</dbReference>
<protein>
    <submittedName>
        <fullName evidence="9">Multiple sugar transport system permease protein</fullName>
    </submittedName>
</protein>
<dbReference type="STRING" id="660521.SAMN04487949_3688"/>
<evidence type="ECO:0000256" key="6">
    <source>
        <dbReference type="ARBA" id="ARBA00023136"/>
    </source>
</evidence>
<evidence type="ECO:0000256" key="1">
    <source>
        <dbReference type="ARBA" id="ARBA00004651"/>
    </source>
</evidence>
<feature type="domain" description="ABC transmembrane type-1" evidence="8">
    <location>
        <begin position="84"/>
        <end position="292"/>
    </location>
</feature>
<dbReference type="AlphaFoldDB" id="A0A1G9ZMZ6"/>
<feature type="transmembrane region" description="Helical" evidence="7">
    <location>
        <begin position="163"/>
        <end position="189"/>
    </location>
</feature>
<keyword evidence="3" id="KW-1003">Cell membrane</keyword>
<keyword evidence="9" id="KW-0762">Sugar transport</keyword>
<proteinExistence type="inferred from homology"/>
<dbReference type="RefSeq" id="WP_170830698.1">
    <property type="nucleotide sequence ID" value="NZ_FNHL01000008.1"/>
</dbReference>
<dbReference type="Proteomes" id="UP000199451">
    <property type="component" value="Unassembled WGS sequence"/>
</dbReference>
<feature type="transmembrane region" description="Helical" evidence="7">
    <location>
        <begin position="26"/>
        <end position="45"/>
    </location>
</feature>
<evidence type="ECO:0000313" key="10">
    <source>
        <dbReference type="Proteomes" id="UP000199451"/>
    </source>
</evidence>
<evidence type="ECO:0000313" key="9">
    <source>
        <dbReference type="EMBL" id="SDN22580.1"/>
    </source>
</evidence>
<gene>
    <name evidence="9" type="ORF">SAMN04487949_3688</name>
</gene>
<keyword evidence="5 7" id="KW-1133">Transmembrane helix</keyword>
<comment type="subcellular location">
    <subcellularLocation>
        <location evidence="1 7">Cell membrane</location>
        <topology evidence="1 7">Multi-pass membrane protein</topology>
    </subcellularLocation>
</comment>
<name>A0A1G9ZMZ6_9EURY</name>
<sequence>MPIRPTNDERGLLSTDWVDRDTLNGILFALPYLAVFAVFMLYPLLKGFYMSFFEWNLLQPAQSEFIGLANYSTLIQDPLFWQALKNTVWFVVLTVPSLLVVSMVLALGVNRGVAGTKLLQFFYFVPYVMTVSIVGFLWLQLYSTNGVFTVYLREFFGIVLSSQLFALPALALVTIWWQAGFYFAVLLAARQSVSERLYEAAQLDGAGPLRQFWNVTLPQMKNAIIFVLIAGTVFQFQVFGQVQTMTDGGPGESTVTLVYYLYQLGFRTFDLGYGAAVGYVIMLLLVGISMLNYAVIGRGVES</sequence>
<keyword evidence="6 7" id="KW-0472">Membrane</keyword>
<dbReference type="GO" id="GO:0055085">
    <property type="term" value="P:transmembrane transport"/>
    <property type="evidence" value="ECO:0007669"/>
    <property type="project" value="InterPro"/>
</dbReference>
<dbReference type="OrthoDB" id="45815at2157"/>
<dbReference type="PROSITE" id="PS50928">
    <property type="entry name" value="ABC_TM1"/>
    <property type="match status" value="1"/>
</dbReference>
<feature type="transmembrane region" description="Helical" evidence="7">
    <location>
        <begin position="223"/>
        <end position="240"/>
    </location>
</feature>
<dbReference type="SUPFAM" id="SSF161098">
    <property type="entry name" value="MetI-like"/>
    <property type="match status" value="1"/>
</dbReference>
<evidence type="ECO:0000259" key="8">
    <source>
        <dbReference type="PROSITE" id="PS50928"/>
    </source>
</evidence>
<comment type="similarity">
    <text evidence="7">Belongs to the binding-protein-dependent transport system permease family.</text>
</comment>
<reference evidence="10" key="1">
    <citation type="submission" date="2016-10" db="EMBL/GenBank/DDBJ databases">
        <authorList>
            <person name="Varghese N."/>
            <person name="Submissions S."/>
        </authorList>
    </citation>
    <scope>NUCLEOTIDE SEQUENCE [LARGE SCALE GENOMIC DNA]</scope>
    <source>
        <strain evidence="10">CGMCC 1.10119</strain>
    </source>
</reference>
<keyword evidence="4 7" id="KW-0812">Transmembrane</keyword>
<evidence type="ECO:0000256" key="3">
    <source>
        <dbReference type="ARBA" id="ARBA00022475"/>
    </source>
</evidence>
<accession>A0A1G9ZMZ6</accession>
<keyword evidence="2 7" id="KW-0813">Transport</keyword>
<organism evidence="9 10">
    <name type="scientific">Halogranum gelatinilyticum</name>
    <dbReference type="NCBI Taxonomy" id="660521"/>
    <lineage>
        <taxon>Archaea</taxon>
        <taxon>Methanobacteriati</taxon>
        <taxon>Methanobacteriota</taxon>
        <taxon>Stenosarchaea group</taxon>
        <taxon>Halobacteria</taxon>
        <taxon>Halobacteriales</taxon>
        <taxon>Haloferacaceae</taxon>
    </lineage>
</organism>
<dbReference type="Gene3D" id="1.10.3720.10">
    <property type="entry name" value="MetI-like"/>
    <property type="match status" value="1"/>
</dbReference>
<dbReference type="PANTHER" id="PTHR30193">
    <property type="entry name" value="ABC TRANSPORTER PERMEASE PROTEIN"/>
    <property type="match status" value="1"/>
</dbReference>
<dbReference type="GO" id="GO:0005886">
    <property type="term" value="C:plasma membrane"/>
    <property type="evidence" value="ECO:0007669"/>
    <property type="project" value="UniProtKB-SubCell"/>
</dbReference>
<dbReference type="CDD" id="cd06261">
    <property type="entry name" value="TM_PBP2"/>
    <property type="match status" value="1"/>
</dbReference>